<proteinExistence type="predicted"/>
<keyword evidence="4 5" id="KW-0472">Membrane</keyword>
<dbReference type="InterPro" id="IPR013525">
    <property type="entry name" value="ABC2_TM"/>
</dbReference>
<comment type="subcellular location">
    <subcellularLocation>
        <location evidence="1">Membrane</location>
        <topology evidence="1">Multi-pass membrane protein</topology>
    </subcellularLocation>
</comment>
<evidence type="ECO:0000256" key="5">
    <source>
        <dbReference type="SAM" id="Phobius"/>
    </source>
</evidence>
<sequence length="237" mass="25829">MSAFLYSVALQWKLDIRSRALLVTCYVVPLIFFLLMGGIFTSVMPQMKETLIQSMTVMTVSMGAFIGLPPSLVETYAGDIKKVYRANGVPLCCGLITMFISAFIHLMIMCAVILLLAPVLFDAAMPANLLEFLGALAVYIAVSLSIGCVLGLLIKNQAKLTMAAQLVFLPSIMLSGIMFPSDLLPDFLRTAGKLFPAPWGYELMLNNGLCLGNLWYIFILLCIAVLLCAALLKKRAA</sequence>
<dbReference type="AlphaFoldDB" id="A0A9D1RCA0"/>
<dbReference type="GO" id="GO:0016020">
    <property type="term" value="C:membrane"/>
    <property type="evidence" value="ECO:0007669"/>
    <property type="project" value="UniProtKB-SubCell"/>
</dbReference>
<dbReference type="EMBL" id="DXGE01000002">
    <property type="protein sequence ID" value="HIW84947.1"/>
    <property type="molecule type" value="Genomic_DNA"/>
</dbReference>
<protein>
    <submittedName>
        <fullName evidence="7">ABC transporter permease</fullName>
    </submittedName>
</protein>
<feature type="domain" description="ABC-2 type transporter transmembrane" evidence="6">
    <location>
        <begin position="7"/>
        <end position="207"/>
    </location>
</feature>
<evidence type="ECO:0000256" key="2">
    <source>
        <dbReference type="ARBA" id="ARBA00022692"/>
    </source>
</evidence>
<dbReference type="PANTHER" id="PTHR43027:SF2">
    <property type="entry name" value="TRANSPORT PERMEASE PROTEIN"/>
    <property type="match status" value="1"/>
</dbReference>
<feature type="transmembrane region" description="Helical" evidence="5">
    <location>
        <begin position="50"/>
        <end position="68"/>
    </location>
</feature>
<organism evidence="7 8">
    <name type="scientific">Candidatus Eubacterium faecipullorum</name>
    <dbReference type="NCBI Taxonomy" id="2838571"/>
    <lineage>
        <taxon>Bacteria</taxon>
        <taxon>Bacillati</taxon>
        <taxon>Bacillota</taxon>
        <taxon>Clostridia</taxon>
        <taxon>Eubacteriales</taxon>
        <taxon>Eubacteriaceae</taxon>
        <taxon>Eubacterium</taxon>
    </lineage>
</organism>
<evidence type="ECO:0000313" key="8">
    <source>
        <dbReference type="Proteomes" id="UP000824205"/>
    </source>
</evidence>
<name>A0A9D1RCA0_9FIRM</name>
<dbReference type="GO" id="GO:0140359">
    <property type="term" value="F:ABC-type transporter activity"/>
    <property type="evidence" value="ECO:0007669"/>
    <property type="project" value="InterPro"/>
</dbReference>
<evidence type="ECO:0000256" key="4">
    <source>
        <dbReference type="ARBA" id="ARBA00023136"/>
    </source>
</evidence>
<dbReference type="InterPro" id="IPR052902">
    <property type="entry name" value="ABC-2_transporter"/>
</dbReference>
<evidence type="ECO:0000259" key="6">
    <source>
        <dbReference type="Pfam" id="PF01061"/>
    </source>
</evidence>
<feature type="transmembrane region" description="Helical" evidence="5">
    <location>
        <begin position="132"/>
        <end position="153"/>
    </location>
</feature>
<feature type="transmembrane region" description="Helical" evidence="5">
    <location>
        <begin position="214"/>
        <end position="232"/>
    </location>
</feature>
<reference evidence="7" key="1">
    <citation type="journal article" date="2021" name="PeerJ">
        <title>Extensive microbial diversity within the chicken gut microbiome revealed by metagenomics and culture.</title>
        <authorList>
            <person name="Gilroy R."/>
            <person name="Ravi A."/>
            <person name="Getino M."/>
            <person name="Pursley I."/>
            <person name="Horton D.L."/>
            <person name="Alikhan N.F."/>
            <person name="Baker D."/>
            <person name="Gharbi K."/>
            <person name="Hall N."/>
            <person name="Watson M."/>
            <person name="Adriaenssens E.M."/>
            <person name="Foster-Nyarko E."/>
            <person name="Jarju S."/>
            <person name="Secka A."/>
            <person name="Antonio M."/>
            <person name="Oren A."/>
            <person name="Chaudhuri R.R."/>
            <person name="La Ragione R."/>
            <person name="Hildebrand F."/>
            <person name="Pallen M.J."/>
        </authorList>
    </citation>
    <scope>NUCLEOTIDE SEQUENCE</scope>
    <source>
        <strain evidence="7">421</strain>
    </source>
</reference>
<evidence type="ECO:0000313" key="7">
    <source>
        <dbReference type="EMBL" id="HIW84947.1"/>
    </source>
</evidence>
<reference evidence="7" key="2">
    <citation type="submission" date="2021-04" db="EMBL/GenBank/DDBJ databases">
        <authorList>
            <person name="Gilroy R."/>
        </authorList>
    </citation>
    <scope>NUCLEOTIDE SEQUENCE</scope>
    <source>
        <strain evidence="7">421</strain>
    </source>
</reference>
<dbReference type="Pfam" id="PF01061">
    <property type="entry name" value="ABC2_membrane"/>
    <property type="match status" value="1"/>
</dbReference>
<feature type="transmembrane region" description="Helical" evidence="5">
    <location>
        <begin position="160"/>
        <end position="179"/>
    </location>
</feature>
<accession>A0A9D1RCA0</accession>
<evidence type="ECO:0000256" key="3">
    <source>
        <dbReference type="ARBA" id="ARBA00022989"/>
    </source>
</evidence>
<dbReference type="Proteomes" id="UP000824205">
    <property type="component" value="Unassembled WGS sequence"/>
</dbReference>
<evidence type="ECO:0000256" key="1">
    <source>
        <dbReference type="ARBA" id="ARBA00004141"/>
    </source>
</evidence>
<keyword evidence="3 5" id="KW-1133">Transmembrane helix</keyword>
<dbReference type="PANTHER" id="PTHR43027">
    <property type="entry name" value="DOXORUBICIN RESISTANCE ABC TRANSPORTER PERMEASE PROTEIN DRRC-RELATED"/>
    <property type="match status" value="1"/>
</dbReference>
<feature type="transmembrane region" description="Helical" evidence="5">
    <location>
        <begin position="20"/>
        <end position="44"/>
    </location>
</feature>
<comment type="caution">
    <text evidence="7">The sequence shown here is derived from an EMBL/GenBank/DDBJ whole genome shotgun (WGS) entry which is preliminary data.</text>
</comment>
<feature type="transmembrane region" description="Helical" evidence="5">
    <location>
        <begin position="89"/>
        <end position="120"/>
    </location>
</feature>
<gene>
    <name evidence="7" type="ORF">IAA48_00480</name>
</gene>
<keyword evidence="2 5" id="KW-0812">Transmembrane</keyword>